<keyword evidence="3" id="KW-1185">Reference proteome</keyword>
<evidence type="ECO:0000313" key="3">
    <source>
        <dbReference type="Proteomes" id="UP000565089"/>
    </source>
</evidence>
<protein>
    <submittedName>
        <fullName evidence="2">Uncharacterized protein</fullName>
    </submittedName>
</protein>
<organism evidence="2 3">
    <name type="scientific">Streptomyces luteogriseus</name>
    <dbReference type="NCBI Taxonomy" id="68233"/>
    <lineage>
        <taxon>Bacteria</taxon>
        <taxon>Bacillati</taxon>
        <taxon>Actinomycetota</taxon>
        <taxon>Actinomycetes</taxon>
        <taxon>Kitasatosporales</taxon>
        <taxon>Streptomycetaceae</taxon>
        <taxon>Streptomyces</taxon>
    </lineage>
</organism>
<dbReference type="AlphaFoldDB" id="A0A7W7DL26"/>
<dbReference type="EMBL" id="JACHMS010000001">
    <property type="protein sequence ID" value="MBB4712612.1"/>
    <property type="molecule type" value="Genomic_DNA"/>
</dbReference>
<reference evidence="2 3" key="1">
    <citation type="submission" date="2020-08" db="EMBL/GenBank/DDBJ databases">
        <title>Sequencing the genomes of 1000 actinobacteria strains.</title>
        <authorList>
            <person name="Klenk H.-P."/>
        </authorList>
    </citation>
    <scope>NUCLEOTIDE SEQUENCE [LARGE SCALE GENOMIC DNA]</scope>
    <source>
        <strain evidence="2 3">DSM 40483</strain>
    </source>
</reference>
<proteinExistence type="predicted"/>
<evidence type="ECO:0000313" key="2">
    <source>
        <dbReference type="EMBL" id="MBB4712612.1"/>
    </source>
</evidence>
<gene>
    <name evidence="2" type="ORF">BJ965_002494</name>
</gene>
<dbReference type="Proteomes" id="UP000565089">
    <property type="component" value="Unassembled WGS sequence"/>
</dbReference>
<name>A0A7W7DL26_9ACTN</name>
<comment type="caution">
    <text evidence="2">The sequence shown here is derived from an EMBL/GenBank/DDBJ whole genome shotgun (WGS) entry which is preliminary data.</text>
</comment>
<evidence type="ECO:0000256" key="1">
    <source>
        <dbReference type="SAM" id="MobiDB-lite"/>
    </source>
</evidence>
<accession>A0A7W7DL26</accession>
<sequence>MSPSRQGRGELRAGAVPNGAGMHGKQPSLNSRVHASQCRSAAGQQACRAHGTRACQVESASSTPATRSMMKPQVTGLVLVRCPAPAGSGAPQLHQQAANCGDPRFKGRVHVCRQDHYDRSGGRSTDLGPVSMGQRACPWGGIRPERTAPAEVVGSGCGHDVLRSVDLPMGRTRIRIRPPDGGRWPGHHGAEAVPAGSATRIFLRMSRLLSRAQVELEAKARCSLASSHARRARSRPDRRFVPLSCRMRG</sequence>
<feature type="region of interest" description="Disordered" evidence="1">
    <location>
        <begin position="1"/>
        <end position="34"/>
    </location>
</feature>